<dbReference type="OrthoDB" id="70544at2"/>
<proteinExistence type="predicted"/>
<feature type="domain" description="Transcription regulator AsnC/Lrp ligand binding" evidence="1">
    <location>
        <begin position="7"/>
        <end position="76"/>
    </location>
</feature>
<keyword evidence="3" id="KW-1185">Reference proteome</keyword>
<gene>
    <name evidence="2" type="ordered locus">Mesil_1686</name>
</gene>
<dbReference type="Proteomes" id="UP000001916">
    <property type="component" value="Chromosome"/>
</dbReference>
<dbReference type="HOGENOM" id="CLU_170329_3_0_0"/>
<protein>
    <submittedName>
        <fullName evidence="2">Transcriptional regulator, AsnC family</fullName>
    </submittedName>
</protein>
<dbReference type="Gene3D" id="3.30.70.920">
    <property type="match status" value="1"/>
</dbReference>
<dbReference type="STRING" id="526227.Mesil_1686"/>
<dbReference type="EMBL" id="CP002042">
    <property type="protein sequence ID" value="ADH63569.1"/>
    <property type="molecule type" value="Genomic_DNA"/>
</dbReference>
<evidence type="ECO:0000259" key="1">
    <source>
        <dbReference type="Pfam" id="PF01037"/>
    </source>
</evidence>
<dbReference type="InterPro" id="IPR019887">
    <property type="entry name" value="Tscrpt_reg_AsnC/Lrp_C"/>
</dbReference>
<evidence type="ECO:0000313" key="3">
    <source>
        <dbReference type="Proteomes" id="UP000001916"/>
    </source>
</evidence>
<name>D7BFL6_ALLS1</name>
<reference evidence="2 3" key="1">
    <citation type="journal article" date="2010" name="Stand. Genomic Sci.">
        <title>Complete genome sequence of Meiothermus silvanus type strain (VI-R2).</title>
        <authorList>
            <person name="Sikorski J."/>
            <person name="Tindall B.J."/>
            <person name="Lowry S."/>
            <person name="Lucas S."/>
            <person name="Nolan M."/>
            <person name="Copeland A."/>
            <person name="Glavina Del Rio T."/>
            <person name="Tice H."/>
            <person name="Cheng J.F."/>
            <person name="Han C."/>
            <person name="Pitluck S."/>
            <person name="Liolios K."/>
            <person name="Ivanova N."/>
            <person name="Mavromatis K."/>
            <person name="Mikhailova N."/>
            <person name="Pati A."/>
            <person name="Goodwin L."/>
            <person name="Chen A."/>
            <person name="Palaniappan K."/>
            <person name="Land M."/>
            <person name="Hauser L."/>
            <person name="Chang Y.J."/>
            <person name="Jeffries C.D."/>
            <person name="Rohde M."/>
            <person name="Goker M."/>
            <person name="Woyke T."/>
            <person name="Bristow J."/>
            <person name="Eisen J.A."/>
            <person name="Markowitz V."/>
            <person name="Hugenholtz P."/>
            <person name="Kyrpides N.C."/>
            <person name="Klenk H.P."/>
            <person name="Lapidus A."/>
        </authorList>
    </citation>
    <scope>NUCLEOTIDE SEQUENCE [LARGE SCALE GENOMIC DNA]</scope>
    <source>
        <strain evidence="3">ATCC 700542 / DSM 9946 / VI-R2</strain>
    </source>
</reference>
<dbReference type="SUPFAM" id="SSF54909">
    <property type="entry name" value="Dimeric alpha+beta barrel"/>
    <property type="match status" value="1"/>
</dbReference>
<organism evidence="2 3">
    <name type="scientific">Allomeiothermus silvanus (strain ATCC 700542 / DSM 9946 / NBRC 106475 / NCIMB 13440 / VI-R2)</name>
    <name type="common">Thermus silvanus</name>
    <dbReference type="NCBI Taxonomy" id="526227"/>
    <lineage>
        <taxon>Bacteria</taxon>
        <taxon>Thermotogati</taxon>
        <taxon>Deinococcota</taxon>
        <taxon>Deinococci</taxon>
        <taxon>Thermales</taxon>
        <taxon>Thermaceae</taxon>
        <taxon>Allomeiothermus</taxon>
    </lineage>
</organism>
<accession>D7BFL6</accession>
<dbReference type="AlphaFoldDB" id="D7BFL6"/>
<dbReference type="eggNOG" id="COG1522">
    <property type="taxonomic scope" value="Bacteria"/>
</dbReference>
<dbReference type="InterPro" id="IPR011008">
    <property type="entry name" value="Dimeric_a/b-barrel"/>
</dbReference>
<evidence type="ECO:0000313" key="2">
    <source>
        <dbReference type="EMBL" id="ADH63569.1"/>
    </source>
</evidence>
<dbReference type="KEGG" id="msv:Mesil_1686"/>
<sequence length="95" mass="10603">MITAFVMIQARRELIPETGEAIAELPGVAEVYSVTGEWDLIALLRLTDFEQLDDVVTMGLRKMPGVERTQTFLAFRAYPKKLLEQGFGLGSEAIE</sequence>
<dbReference type="Pfam" id="PF01037">
    <property type="entry name" value="AsnC_trans_reg"/>
    <property type="match status" value="1"/>
</dbReference>
<dbReference type="RefSeq" id="WP_013158131.1">
    <property type="nucleotide sequence ID" value="NC_014212.1"/>
</dbReference>